<dbReference type="EMBL" id="BNBE01000002">
    <property type="protein sequence ID" value="GHG12640.1"/>
    <property type="molecule type" value="Genomic_DNA"/>
</dbReference>
<keyword evidence="2" id="KW-0472">Membrane</keyword>
<keyword evidence="2" id="KW-0812">Transmembrane</keyword>
<keyword evidence="5" id="KW-1185">Reference proteome</keyword>
<feature type="transmembrane region" description="Helical" evidence="2">
    <location>
        <begin position="34"/>
        <end position="54"/>
    </location>
</feature>
<evidence type="ECO:0000256" key="2">
    <source>
        <dbReference type="SAM" id="Phobius"/>
    </source>
</evidence>
<evidence type="ECO:0000259" key="3">
    <source>
        <dbReference type="SMART" id="SM00858"/>
    </source>
</evidence>
<feature type="compositionally biased region" description="Low complexity" evidence="1">
    <location>
        <begin position="1"/>
        <end position="11"/>
    </location>
</feature>
<feature type="region of interest" description="Disordered" evidence="1">
    <location>
        <begin position="1"/>
        <end position="24"/>
    </location>
</feature>
<sequence>MSTTAKPSAPDTAPPAPAPQSLVRQHVVRRRRSSWIALGVAVICISGAAGGWLYTETSHREPVVAVARDVPMGAELKAEDLVEAQIATDPALTPVPARDLTKLIGKRTTVGLARGSLLTRASVTDEPLVKAGEQLVGVSLTPSRLLATRLSPGQKVKVIHTPKDSAAGADDDDKATGQSMQATVIEVGRPDNSGARVVDLAVTQLDGTRLAIWAAAGEVTLSIVPAEG</sequence>
<reference evidence="4" key="1">
    <citation type="journal article" date="2014" name="Int. J. Syst. Evol. Microbiol.">
        <title>Complete genome sequence of Corynebacterium casei LMG S-19264T (=DSM 44701T), isolated from a smear-ripened cheese.</title>
        <authorList>
            <consortium name="US DOE Joint Genome Institute (JGI-PGF)"/>
            <person name="Walter F."/>
            <person name="Albersmeier A."/>
            <person name="Kalinowski J."/>
            <person name="Ruckert C."/>
        </authorList>
    </citation>
    <scope>NUCLEOTIDE SEQUENCE</scope>
    <source>
        <strain evidence="4">JCM 4122</strain>
    </source>
</reference>
<protein>
    <submittedName>
        <fullName evidence="4">Membrane protein</fullName>
    </submittedName>
</protein>
<accession>A0A919EQS7</accession>
<evidence type="ECO:0000313" key="4">
    <source>
        <dbReference type="EMBL" id="GHG12640.1"/>
    </source>
</evidence>
<evidence type="ECO:0000313" key="5">
    <source>
        <dbReference type="Proteomes" id="UP000632849"/>
    </source>
</evidence>
<dbReference type="SMART" id="SM00858">
    <property type="entry name" value="SAF"/>
    <property type="match status" value="1"/>
</dbReference>
<reference evidence="4" key="2">
    <citation type="submission" date="2020-09" db="EMBL/GenBank/DDBJ databases">
        <authorList>
            <person name="Sun Q."/>
            <person name="Ohkuma M."/>
        </authorList>
    </citation>
    <scope>NUCLEOTIDE SEQUENCE</scope>
    <source>
        <strain evidence="4">JCM 4122</strain>
    </source>
</reference>
<comment type="caution">
    <text evidence="4">The sequence shown here is derived from an EMBL/GenBank/DDBJ whole genome shotgun (WGS) entry which is preliminary data.</text>
</comment>
<dbReference type="Pfam" id="PF08666">
    <property type="entry name" value="SAF"/>
    <property type="match status" value="1"/>
</dbReference>
<gene>
    <name evidence="4" type="ORF">GCM10017667_52650</name>
</gene>
<evidence type="ECO:0000256" key="1">
    <source>
        <dbReference type="SAM" id="MobiDB-lite"/>
    </source>
</evidence>
<dbReference type="CDD" id="cd11614">
    <property type="entry name" value="SAF_CpaB_FlgA_like"/>
    <property type="match status" value="1"/>
</dbReference>
<dbReference type="Proteomes" id="UP000632849">
    <property type="component" value="Unassembled WGS sequence"/>
</dbReference>
<keyword evidence="2" id="KW-1133">Transmembrane helix</keyword>
<dbReference type="RefSeq" id="WP_190043185.1">
    <property type="nucleotide sequence ID" value="NZ_BNBE01000002.1"/>
</dbReference>
<dbReference type="AlphaFoldDB" id="A0A919EQS7"/>
<feature type="domain" description="SAF" evidence="3">
    <location>
        <begin position="61"/>
        <end position="124"/>
    </location>
</feature>
<name>A0A919EQS7_STRFL</name>
<proteinExistence type="predicted"/>
<organism evidence="4 5">
    <name type="scientific">Streptomyces filamentosus</name>
    <name type="common">Streptomyces roseosporus</name>
    <dbReference type="NCBI Taxonomy" id="67294"/>
    <lineage>
        <taxon>Bacteria</taxon>
        <taxon>Bacillati</taxon>
        <taxon>Actinomycetota</taxon>
        <taxon>Actinomycetes</taxon>
        <taxon>Kitasatosporales</taxon>
        <taxon>Streptomycetaceae</taxon>
        <taxon>Streptomyces</taxon>
    </lineage>
</organism>
<dbReference type="InterPro" id="IPR013974">
    <property type="entry name" value="SAF"/>
</dbReference>